<dbReference type="SUPFAM" id="SSF54001">
    <property type="entry name" value="Cysteine proteinases"/>
    <property type="match status" value="1"/>
</dbReference>
<dbReference type="Proteomes" id="UP000236340">
    <property type="component" value="Unassembled WGS sequence"/>
</dbReference>
<accession>A0A2K2H6U2</accession>
<name>A0A2K2H6U2_9BACT</name>
<dbReference type="PANTHER" id="PTHR33490">
    <property type="entry name" value="BLR5614 PROTEIN-RELATED"/>
    <property type="match status" value="1"/>
</dbReference>
<gene>
    <name evidence="2" type="ORF">C2E25_14515</name>
</gene>
<dbReference type="EMBL" id="PPFX01000042">
    <property type="protein sequence ID" value="PNU19018.1"/>
    <property type="molecule type" value="Genomic_DNA"/>
</dbReference>
<dbReference type="AlphaFoldDB" id="A0A2K2H6U2"/>
<dbReference type="PANTHER" id="PTHR33490:SF3">
    <property type="entry name" value="CONSERVED INTEGRAL MEMBRANE PROTEIN"/>
    <property type="match status" value="1"/>
</dbReference>
<protein>
    <submittedName>
        <fullName evidence="2">Transglutaminase</fullName>
    </submittedName>
</protein>
<reference evidence="2 3" key="1">
    <citation type="journal article" date="2018" name="Genome Announc.">
        <title>Genome Sequence of Geothermobacter sp. HR-1 Iron Reducer from the Loihi Seamount.</title>
        <authorList>
            <person name="Smith H."/>
            <person name="Abuyen K."/>
            <person name="Tremblay J."/>
            <person name="Savalia P."/>
            <person name="Perez-Rodriguez I."/>
            <person name="Emerson D."/>
            <person name="Tully B."/>
            <person name="Amend J."/>
        </authorList>
    </citation>
    <scope>NUCLEOTIDE SEQUENCE [LARGE SCALE GENOMIC DNA]</scope>
    <source>
        <strain evidence="2 3">HR-1</strain>
    </source>
</reference>
<dbReference type="OrthoDB" id="4697328at2"/>
<feature type="domain" description="Transglutaminase-like" evidence="1">
    <location>
        <begin position="68"/>
        <end position="140"/>
    </location>
</feature>
<evidence type="ECO:0000313" key="3">
    <source>
        <dbReference type="Proteomes" id="UP000236340"/>
    </source>
</evidence>
<organism evidence="2 3">
    <name type="scientific">Geothermobacter hydrogeniphilus</name>
    <dbReference type="NCBI Taxonomy" id="1969733"/>
    <lineage>
        <taxon>Bacteria</taxon>
        <taxon>Pseudomonadati</taxon>
        <taxon>Thermodesulfobacteriota</taxon>
        <taxon>Desulfuromonadia</taxon>
        <taxon>Desulfuromonadales</taxon>
        <taxon>Geothermobacteraceae</taxon>
        <taxon>Geothermobacter</taxon>
    </lineage>
</organism>
<dbReference type="Pfam" id="PF01841">
    <property type="entry name" value="Transglut_core"/>
    <property type="match status" value="1"/>
</dbReference>
<dbReference type="InterPro" id="IPR038765">
    <property type="entry name" value="Papain-like_cys_pep_sf"/>
</dbReference>
<comment type="caution">
    <text evidence="2">The sequence shown here is derived from an EMBL/GenBank/DDBJ whole genome shotgun (WGS) entry which is preliminary data.</text>
</comment>
<dbReference type="Gene3D" id="3.10.620.30">
    <property type="match status" value="1"/>
</dbReference>
<dbReference type="InterPro" id="IPR002931">
    <property type="entry name" value="Transglutaminase-like"/>
</dbReference>
<dbReference type="SMART" id="SM00460">
    <property type="entry name" value="TGc"/>
    <property type="match status" value="1"/>
</dbReference>
<dbReference type="RefSeq" id="WP_103116445.1">
    <property type="nucleotide sequence ID" value="NZ_PPFX01000042.1"/>
</dbReference>
<evidence type="ECO:0000313" key="2">
    <source>
        <dbReference type="EMBL" id="PNU19018.1"/>
    </source>
</evidence>
<proteinExistence type="predicted"/>
<sequence length="218" mass="24644">MERSTFLQPGEFVDSDSHAVRDFAHIIAGDAASPIDQAVNLYYAVRDGIRYTPYLDFTDVENYRASSVLGRGFGFCISKASLLAACCRAMGLPARLGFADVRNHLTTPRLRELNGGDLMRWHAFTEILLDGRWVKATPAFNLELCTRFRVKPLEFDGREDSIFHPYDVDQRRHLEYVHDRGVFADVPFEEILTTFRRHSPKLLGGPVDGDFAAEAEQS</sequence>
<evidence type="ECO:0000259" key="1">
    <source>
        <dbReference type="SMART" id="SM00460"/>
    </source>
</evidence>